<evidence type="ECO:0000313" key="15">
    <source>
        <dbReference type="EMBL" id="SFJ35209.1"/>
    </source>
</evidence>
<evidence type="ECO:0000313" key="16">
    <source>
        <dbReference type="Proteomes" id="UP000199630"/>
    </source>
</evidence>
<evidence type="ECO:0000256" key="9">
    <source>
        <dbReference type="ARBA" id="ARBA00022989"/>
    </source>
</evidence>
<evidence type="ECO:0000256" key="8">
    <source>
        <dbReference type="ARBA" id="ARBA00022842"/>
    </source>
</evidence>
<dbReference type="Proteomes" id="UP000199630">
    <property type="component" value="Unassembled WGS sequence"/>
</dbReference>
<dbReference type="InterPro" id="IPR002523">
    <property type="entry name" value="MgTranspt_CorA/ZnTranspt_ZntB"/>
</dbReference>
<evidence type="ECO:0000256" key="7">
    <source>
        <dbReference type="ARBA" id="ARBA00022833"/>
    </source>
</evidence>
<dbReference type="InterPro" id="IPR045863">
    <property type="entry name" value="CorA_TM1_TM2"/>
</dbReference>
<dbReference type="GO" id="GO:0015095">
    <property type="term" value="F:magnesium ion transmembrane transporter activity"/>
    <property type="evidence" value="ECO:0007669"/>
    <property type="project" value="TreeGrafter"/>
</dbReference>
<dbReference type="OrthoDB" id="9803416at2"/>
<dbReference type="GO" id="GO:0050897">
    <property type="term" value="F:cobalt ion binding"/>
    <property type="evidence" value="ECO:0007669"/>
    <property type="project" value="TreeGrafter"/>
</dbReference>
<evidence type="ECO:0000256" key="14">
    <source>
        <dbReference type="SAM" id="Phobius"/>
    </source>
</evidence>
<organism evidence="15 16">
    <name type="scientific">Celeribacter neptunius</name>
    <dbReference type="NCBI Taxonomy" id="588602"/>
    <lineage>
        <taxon>Bacteria</taxon>
        <taxon>Pseudomonadati</taxon>
        <taxon>Pseudomonadota</taxon>
        <taxon>Alphaproteobacteria</taxon>
        <taxon>Rhodobacterales</taxon>
        <taxon>Roseobacteraceae</taxon>
        <taxon>Celeribacter</taxon>
    </lineage>
</organism>
<sequence length="321" mass="35215">MMFAYRATPLGLEKLPPETLGAGDLTDALWVDLLSPQSAQVAAVEAMGVNVPTLADMQEIEVSNRLYREGDTEVLTIVLPGLDKHKTPSFGPVAFLITPERLFTVRYHTPRPFETFADHAAQSSAGFGGRRRLFMGLIEEIVARLADLMEGVGEALDQQSHVAFRDPKPRGDELADALRALGRQSEQVAKYRHALLTIERALSNFGLGLEEKGDKALREILKAQVRDCQALTVHSDFLAGRIAQLTDVTLGLINLEQSDTSRILSVVAVLFLPPTLVASVYGMNFPFIPGLESPHGYLIATALMIGSALGTYLFCKWKKWL</sequence>
<feature type="transmembrane region" description="Helical" evidence="14">
    <location>
        <begin position="295"/>
        <end position="315"/>
    </location>
</feature>
<dbReference type="SUPFAM" id="SSF143865">
    <property type="entry name" value="CorA soluble domain-like"/>
    <property type="match status" value="1"/>
</dbReference>
<evidence type="ECO:0000256" key="11">
    <source>
        <dbReference type="ARBA" id="ARBA00023136"/>
    </source>
</evidence>
<dbReference type="AlphaFoldDB" id="A0A1I3QNX4"/>
<evidence type="ECO:0000256" key="10">
    <source>
        <dbReference type="ARBA" id="ARBA00023065"/>
    </source>
</evidence>
<dbReference type="STRING" id="588602.SAMN04487991_1896"/>
<comment type="function">
    <text evidence="13">Mediates influx of magnesium ions. Alternates between open and closed states. Activated by low cytoplasmic Mg(2+) levels. Inactive when cytoplasmic Mg(2+) levels are high.</text>
</comment>
<keyword evidence="3" id="KW-0813">Transport</keyword>
<evidence type="ECO:0000256" key="12">
    <source>
        <dbReference type="ARBA" id="ARBA00034269"/>
    </source>
</evidence>
<keyword evidence="16" id="KW-1185">Reference proteome</keyword>
<dbReference type="InterPro" id="IPR045861">
    <property type="entry name" value="CorA_cytoplasmic_dom"/>
</dbReference>
<gene>
    <name evidence="15" type="ORF">SAMN04487991_1896</name>
</gene>
<comment type="catalytic activity">
    <reaction evidence="12">
        <text>Mg(2+)(in) = Mg(2+)(out)</text>
        <dbReference type="Rhea" id="RHEA:29827"/>
        <dbReference type="ChEBI" id="CHEBI:18420"/>
    </reaction>
</comment>
<name>A0A1I3QNX4_9RHOB</name>
<evidence type="ECO:0000256" key="3">
    <source>
        <dbReference type="ARBA" id="ARBA00022448"/>
    </source>
</evidence>
<evidence type="ECO:0000256" key="6">
    <source>
        <dbReference type="ARBA" id="ARBA00022692"/>
    </source>
</evidence>
<reference evidence="16" key="1">
    <citation type="submission" date="2016-10" db="EMBL/GenBank/DDBJ databases">
        <authorList>
            <person name="Varghese N."/>
            <person name="Submissions S."/>
        </authorList>
    </citation>
    <scope>NUCLEOTIDE SEQUENCE [LARGE SCALE GENOMIC DNA]</scope>
    <source>
        <strain evidence="16">DSM 26471</strain>
    </source>
</reference>
<evidence type="ECO:0000256" key="13">
    <source>
        <dbReference type="ARBA" id="ARBA00045497"/>
    </source>
</evidence>
<comment type="subcellular location">
    <subcellularLocation>
        <location evidence="1">Cell membrane</location>
        <topology evidence="1">Multi-pass membrane protein</topology>
    </subcellularLocation>
</comment>
<dbReference type="EMBL" id="FORH01000003">
    <property type="protein sequence ID" value="SFJ35209.1"/>
    <property type="molecule type" value="Genomic_DNA"/>
</dbReference>
<evidence type="ECO:0000256" key="4">
    <source>
        <dbReference type="ARBA" id="ARBA00022475"/>
    </source>
</evidence>
<keyword evidence="4" id="KW-1003">Cell membrane</keyword>
<dbReference type="Gene3D" id="1.20.58.340">
    <property type="entry name" value="Magnesium transport protein CorA, transmembrane region"/>
    <property type="match status" value="1"/>
</dbReference>
<dbReference type="RefSeq" id="WP_090060304.1">
    <property type="nucleotide sequence ID" value="NZ_FORH01000003.1"/>
</dbReference>
<dbReference type="PANTHER" id="PTHR46494:SF3">
    <property type="entry name" value="ZINC TRANSPORT PROTEIN ZNTB"/>
    <property type="match status" value="1"/>
</dbReference>
<accession>A0A1I3QNX4</accession>
<dbReference type="GO" id="GO:0015087">
    <property type="term" value="F:cobalt ion transmembrane transporter activity"/>
    <property type="evidence" value="ECO:0007669"/>
    <property type="project" value="TreeGrafter"/>
</dbReference>
<proteinExistence type="inferred from homology"/>
<keyword evidence="6 14" id="KW-0812">Transmembrane</keyword>
<evidence type="ECO:0000256" key="5">
    <source>
        <dbReference type="ARBA" id="ARBA00022519"/>
    </source>
</evidence>
<keyword evidence="11 14" id="KW-0472">Membrane</keyword>
<dbReference type="FunFam" id="1.20.58.340:FF:000004">
    <property type="entry name" value="Magnesium transport protein CorA"/>
    <property type="match status" value="1"/>
</dbReference>
<dbReference type="Pfam" id="PF01544">
    <property type="entry name" value="CorA"/>
    <property type="match status" value="1"/>
</dbReference>
<dbReference type="GO" id="GO:0005886">
    <property type="term" value="C:plasma membrane"/>
    <property type="evidence" value="ECO:0007669"/>
    <property type="project" value="UniProtKB-SubCell"/>
</dbReference>
<keyword evidence="7" id="KW-0862">Zinc</keyword>
<evidence type="ECO:0000256" key="1">
    <source>
        <dbReference type="ARBA" id="ARBA00004651"/>
    </source>
</evidence>
<evidence type="ECO:0000256" key="2">
    <source>
        <dbReference type="ARBA" id="ARBA00009765"/>
    </source>
</evidence>
<keyword evidence="8" id="KW-0460">Magnesium</keyword>
<comment type="similarity">
    <text evidence="2">Belongs to the CorA metal ion transporter (MIT) (TC 1.A.35) family.</text>
</comment>
<dbReference type="SUPFAM" id="SSF144083">
    <property type="entry name" value="Magnesium transport protein CorA, transmembrane region"/>
    <property type="match status" value="1"/>
</dbReference>
<protein>
    <submittedName>
        <fullName evidence="15">Magnesium transporter</fullName>
    </submittedName>
</protein>
<keyword evidence="10" id="KW-0406">Ion transport</keyword>
<feature type="transmembrane region" description="Helical" evidence="14">
    <location>
        <begin position="263"/>
        <end position="283"/>
    </location>
</feature>
<keyword evidence="5" id="KW-0997">Cell inner membrane</keyword>
<dbReference type="PANTHER" id="PTHR46494">
    <property type="entry name" value="CORA FAMILY METAL ION TRANSPORTER (EUROFUNG)"/>
    <property type="match status" value="1"/>
</dbReference>
<dbReference type="GO" id="GO:0000287">
    <property type="term" value="F:magnesium ion binding"/>
    <property type="evidence" value="ECO:0007669"/>
    <property type="project" value="TreeGrafter"/>
</dbReference>
<keyword evidence="9 14" id="KW-1133">Transmembrane helix</keyword>